<evidence type="ECO:0000256" key="1">
    <source>
        <dbReference type="SAM" id="MobiDB-lite"/>
    </source>
</evidence>
<dbReference type="EMBL" id="LKLZ01000009">
    <property type="protein sequence ID" value="KPN42301.1"/>
    <property type="molecule type" value="Genomic_DNA"/>
</dbReference>
<keyword evidence="3" id="KW-0732">Signal</keyword>
<feature type="compositionally biased region" description="Polar residues" evidence="1">
    <location>
        <begin position="223"/>
        <end position="244"/>
    </location>
</feature>
<feature type="compositionally biased region" description="Low complexity" evidence="1">
    <location>
        <begin position="173"/>
        <end position="222"/>
    </location>
</feature>
<reference evidence="4 5" key="1">
    <citation type="submission" date="2015-10" db="EMBL/GenBank/DDBJ databases">
        <title>Resequencing of Lactobacillus plantarum WJL strain genome.</title>
        <authorList>
            <person name="Martino M.E."/>
        </authorList>
    </citation>
    <scope>NUCLEOTIDE SEQUENCE [LARGE SCALE GENOMIC DNA]</scope>
    <source>
        <strain evidence="4 5">WJL</strain>
    </source>
</reference>
<keyword evidence="2" id="KW-1133">Transmembrane helix</keyword>
<gene>
    <name evidence="4" type="ORF">WJL_2241</name>
</gene>
<evidence type="ECO:0000256" key="2">
    <source>
        <dbReference type="SAM" id="Phobius"/>
    </source>
</evidence>
<name>A0A837NYV0_LACPN</name>
<proteinExistence type="predicted"/>
<dbReference type="PROSITE" id="PS51257">
    <property type="entry name" value="PROKAR_LIPOPROTEIN"/>
    <property type="match status" value="1"/>
</dbReference>
<keyword evidence="2" id="KW-0472">Membrane</keyword>
<feature type="compositionally biased region" description="Low complexity" evidence="1">
    <location>
        <begin position="245"/>
        <end position="312"/>
    </location>
</feature>
<accession>A0A837NYV0</accession>
<organism evidence="4 5">
    <name type="scientific">Lactiplantibacillus plantarum WJL</name>
    <dbReference type="NCBI Taxonomy" id="1350466"/>
    <lineage>
        <taxon>Bacteria</taxon>
        <taxon>Bacillati</taxon>
        <taxon>Bacillota</taxon>
        <taxon>Bacilli</taxon>
        <taxon>Lactobacillales</taxon>
        <taxon>Lactobacillaceae</taxon>
        <taxon>Lactiplantibacillus</taxon>
    </lineage>
</organism>
<evidence type="ECO:0000256" key="3">
    <source>
        <dbReference type="SAM" id="SignalP"/>
    </source>
</evidence>
<comment type="caution">
    <text evidence="4">The sequence shown here is derived from an EMBL/GenBank/DDBJ whole genome shotgun (WGS) entry which is preliminary data.</text>
</comment>
<evidence type="ECO:0000313" key="5">
    <source>
        <dbReference type="Proteomes" id="UP000050511"/>
    </source>
</evidence>
<evidence type="ECO:0008006" key="6">
    <source>
        <dbReference type="Google" id="ProtNLM"/>
    </source>
</evidence>
<evidence type="ECO:0000313" key="4">
    <source>
        <dbReference type="EMBL" id="KPN42301.1"/>
    </source>
</evidence>
<feature type="chain" id="PRO_5032269696" description="Cell surface protein" evidence="3">
    <location>
        <begin position="28"/>
        <end position="359"/>
    </location>
</feature>
<protein>
    <recommendedName>
        <fullName evidence="6">Cell surface protein</fullName>
    </recommendedName>
</protein>
<keyword evidence="2" id="KW-0812">Transmembrane</keyword>
<feature type="transmembrane region" description="Helical" evidence="2">
    <location>
        <begin position="332"/>
        <end position="353"/>
    </location>
</feature>
<dbReference type="AlphaFoldDB" id="A0A837NYV0"/>
<feature type="region of interest" description="Disordered" evidence="1">
    <location>
        <begin position="172"/>
        <end position="312"/>
    </location>
</feature>
<dbReference type="RefSeq" id="WP_022638126.1">
    <property type="nucleotide sequence ID" value="NZ_AUTE01000008.1"/>
</dbReference>
<dbReference type="Proteomes" id="UP000050511">
    <property type="component" value="Unassembled WGS sequence"/>
</dbReference>
<feature type="signal peptide" evidence="3">
    <location>
        <begin position="1"/>
        <end position="27"/>
    </location>
</feature>
<sequence>MKRITLFSVAILSACTIGVTTPLKANAEVYYSTSVSQPSEGDTWFRNVGDGTDTLNYENGKWVLAMSDSIRRKNAYHQYVVDVYEPNAQAISEAQAKQNAYIDSAIENPNLYQSLPDSKAMSVYVMRVTNGQSFKGTVRIPKVTIPDQVPIKSANTFVSANVPVMLSVVGTRSSSESNSDSTSSANSSSSAESNNSSSSAQSTSSSSKSSGSSSSAQESVESNITNSSFKDSESNAASQIQSNGNATATTNAAKTTTKNVASATTKSVAMNTSNNSSDTTKNVSTKSPVLNSTTSSSNQSKNQTSSSASSMSKIKKNMNNMLPQTDEAKSNVVTFGLLTLFVSMIGFISIFRYKDGSKI</sequence>